<dbReference type="RefSeq" id="WP_008194155.1">
    <property type="nucleotide sequence ID" value="NZ_CXWD01000004.1"/>
</dbReference>
<dbReference type="Pfam" id="PF20068">
    <property type="entry name" value="Amphi-Trp"/>
    <property type="match status" value="1"/>
</dbReference>
<dbReference type="InterPro" id="IPR027598">
    <property type="entry name" value="Amphi-Trp_dom"/>
</dbReference>
<protein>
    <recommendedName>
        <fullName evidence="1">Amphi-Trp domain-containing protein</fullName>
    </recommendedName>
</protein>
<dbReference type="NCBIfam" id="TIGR04354">
    <property type="entry name" value="amphi-Trp"/>
    <property type="match status" value="1"/>
</dbReference>
<reference evidence="3" key="1">
    <citation type="submission" date="2015-07" db="EMBL/GenBank/DDBJ databases">
        <authorList>
            <person name="Rodrigo-Torres Lidia"/>
            <person name="Arahal R.David."/>
        </authorList>
    </citation>
    <scope>NUCLEOTIDE SEQUENCE [LARGE SCALE GENOMIC DNA]</scope>
    <source>
        <strain evidence="3">CECT 5112</strain>
    </source>
</reference>
<organism evidence="2 3">
    <name type="scientific">Roseibium alexandrii</name>
    <dbReference type="NCBI Taxonomy" id="388408"/>
    <lineage>
        <taxon>Bacteria</taxon>
        <taxon>Pseudomonadati</taxon>
        <taxon>Pseudomonadota</taxon>
        <taxon>Alphaproteobacteria</taxon>
        <taxon>Hyphomicrobiales</taxon>
        <taxon>Stappiaceae</taxon>
        <taxon>Roseibium</taxon>
    </lineage>
</organism>
<dbReference type="AlphaFoldDB" id="A0A0M6ZYE9"/>
<dbReference type="OrthoDB" id="5422838at2"/>
<dbReference type="Proteomes" id="UP000053235">
    <property type="component" value="Unassembled WGS sequence"/>
</dbReference>
<sequence>MQNGDGSFRHESLQSRKSIKALLEAVTKGIGKGELTLSDGDEEIVLEPGGLITVRVRAERSGGSNRIDLRLTWTETADTPKPKSDLKVR</sequence>
<keyword evidence="3" id="KW-1185">Reference proteome</keyword>
<feature type="domain" description="Amphi-Trp" evidence="1">
    <location>
        <begin position="7"/>
        <end position="88"/>
    </location>
</feature>
<dbReference type="EMBL" id="CXWD01000004">
    <property type="protein sequence ID" value="CTQ67050.1"/>
    <property type="molecule type" value="Genomic_DNA"/>
</dbReference>
<evidence type="ECO:0000259" key="1">
    <source>
        <dbReference type="Pfam" id="PF20068"/>
    </source>
</evidence>
<dbReference type="STRING" id="388408.LAX5112_01192"/>
<gene>
    <name evidence="2" type="ORF">LAX5112_01192</name>
</gene>
<evidence type="ECO:0000313" key="3">
    <source>
        <dbReference type="Proteomes" id="UP000053235"/>
    </source>
</evidence>
<name>A0A0M6ZYE9_9HYPH</name>
<evidence type="ECO:0000313" key="2">
    <source>
        <dbReference type="EMBL" id="CTQ67050.1"/>
    </source>
</evidence>
<accession>A0A0M6ZYE9</accession>
<proteinExistence type="predicted"/>